<keyword evidence="2" id="KW-1185">Reference proteome</keyword>
<gene>
    <name evidence="1" type="ORF">PG996_010756</name>
</gene>
<accession>A0ABR1UPH8</accession>
<reference evidence="1 2" key="1">
    <citation type="submission" date="2023-01" db="EMBL/GenBank/DDBJ databases">
        <title>Analysis of 21 Apiospora genomes using comparative genomics revels a genus with tremendous synthesis potential of carbohydrate active enzymes and secondary metabolites.</title>
        <authorList>
            <person name="Sorensen T."/>
        </authorList>
    </citation>
    <scope>NUCLEOTIDE SEQUENCE [LARGE SCALE GENOMIC DNA]</scope>
    <source>
        <strain evidence="1 2">CBS 83171</strain>
    </source>
</reference>
<name>A0ABR1UPH8_9PEZI</name>
<sequence length="455" mass="51169">MLLDFRPAGCHSSPAAGYLTQFVFARVRPGVFRPPDVGMAPCPALAAAIARRSLHLVLHRRFYRGRWFLVPNLHRRRGAPEGDHCEIATGIHNGNLTQFDASKGYWASFINNVNNYAQQCYTNRSSGLVECSRFITDITPTATVDYKAACPFDESGICRQNNANLRLDTGHMNSNDIFGLNASYEETLTLRYVLQCAPLKTERWARNITVSNQNFTTYSYGKPQTSGKWEDINYTYSVPVRESWRWLWKQQSLNQLWMDPMLSTPLCWIPLLTSTTQHYSSEYFTIYEGSLVNSSSTFDPDPDIVAQDGDVSLFFLSGNGVGFESPSNDDWYQVTVPGGDRNLVGKPGEKAESKYWYRSREAASPLGCVEQYQWCRDPAAGQCGNLSGLLDALYSAAPWFDLTIEDINSDRPILPSKLASLFQWVYLVLFDHGAMITNLIETLGPTSIVSQTQQN</sequence>
<proteinExistence type="predicted"/>
<dbReference type="EMBL" id="JAQQWM010000006">
    <property type="protein sequence ID" value="KAK8060826.1"/>
    <property type="molecule type" value="Genomic_DNA"/>
</dbReference>
<comment type="caution">
    <text evidence="1">The sequence shown here is derived from an EMBL/GenBank/DDBJ whole genome shotgun (WGS) entry which is preliminary data.</text>
</comment>
<protein>
    <submittedName>
        <fullName evidence="1">Cation diffusion facilitator family metal ion</fullName>
    </submittedName>
</protein>
<organism evidence="1 2">
    <name type="scientific">Apiospora saccharicola</name>
    <dbReference type="NCBI Taxonomy" id="335842"/>
    <lineage>
        <taxon>Eukaryota</taxon>
        <taxon>Fungi</taxon>
        <taxon>Dikarya</taxon>
        <taxon>Ascomycota</taxon>
        <taxon>Pezizomycotina</taxon>
        <taxon>Sordariomycetes</taxon>
        <taxon>Xylariomycetidae</taxon>
        <taxon>Amphisphaeriales</taxon>
        <taxon>Apiosporaceae</taxon>
        <taxon>Apiospora</taxon>
    </lineage>
</organism>
<evidence type="ECO:0000313" key="1">
    <source>
        <dbReference type="EMBL" id="KAK8060826.1"/>
    </source>
</evidence>
<dbReference type="Proteomes" id="UP001446871">
    <property type="component" value="Unassembled WGS sequence"/>
</dbReference>
<evidence type="ECO:0000313" key="2">
    <source>
        <dbReference type="Proteomes" id="UP001446871"/>
    </source>
</evidence>